<feature type="transmembrane region" description="Helical" evidence="1">
    <location>
        <begin position="9"/>
        <end position="26"/>
    </location>
</feature>
<dbReference type="PANTHER" id="PTHR42736:SF1">
    <property type="entry name" value="PROTEIN-GLUTAMINE GAMMA-GLUTAMYLTRANSFERASE"/>
    <property type="match status" value="1"/>
</dbReference>
<reference evidence="3 4" key="1">
    <citation type="submission" date="2018-08" db="EMBL/GenBank/DDBJ databases">
        <title>Salinimonas sediminis sp. nov., a piezophilic bacterium isolated from a deep-sea sediment sample from the New Britain Trench.</title>
        <authorList>
            <person name="Cao J."/>
        </authorList>
    </citation>
    <scope>NUCLEOTIDE SEQUENCE [LARGE SCALE GENOMIC DNA]</scope>
    <source>
        <strain evidence="3 4">N102</strain>
    </source>
</reference>
<dbReference type="RefSeq" id="WP_117316132.1">
    <property type="nucleotide sequence ID" value="NZ_CP031769.1"/>
</dbReference>
<sequence>MISSHLPIAGHRASLCIALTLGVITLCLYQQLMAWVLLLMCCAVGSRVFLFKGAYQRAPGTRTINMLALLTCVALGWFSRDQGLLLTMVNLLVCACALKLLLLQKHRDFLQVSGCCLFLIGCTFIFSQDLFATILYAVILMAALLSLQLLYAPQQPFKGHVKTLLKMALQALPIAVILFLVLPHLPPFWGMPEGKSSETGLSEKMTPGDIANLTQSTERVFTATFDNALPAPQQRYWRAMVLEHFDGYSWQVADYRKARQQLLPLMPSQSSSEAVQSTIDSPAWRYQLLSEPSGNSWLYALGYTRPQNSSTAQKTWRGDDYTLMSRQPILSKQAFSLVSYPRTPLLLSPLAQERQVNLQYPEQTNPRTREWALALRLQSSSNADYIKRLLAYFADSGFRYTLQPAVMRHAPVDAFLFDYQAGFCAHYASAMTLALRIAGIPARVVSGYQGGQLLDEKVLNVFQYDAHAWVEASIDGKHWQRFDPTSVVAASRLLYGFQNAMADQQEDLPLFSRARSHNSAMVAGVYQFMDNINYQWNRWVLGFDGQTQQDFFTRILGHASIERMTLFSLAVVLFIAGLLAFYFMPRPTQRNVTEPLRLYQHAAAKLHRVTGLPRDNLPARVYQQRLNPLLDKADQQALAQFIACFEAVEYQPEHAAKQNLLPLRASYKVLMRSLKTRGPFKPPRN</sequence>
<feature type="transmembrane region" description="Helical" evidence="1">
    <location>
        <begin position="564"/>
        <end position="584"/>
    </location>
</feature>
<dbReference type="Gene3D" id="3.10.620.30">
    <property type="match status" value="1"/>
</dbReference>
<dbReference type="SUPFAM" id="SSF54001">
    <property type="entry name" value="Cysteine proteinases"/>
    <property type="match status" value="1"/>
</dbReference>
<name>A0A346NKS3_9ALTE</name>
<keyword evidence="4" id="KW-1185">Reference proteome</keyword>
<dbReference type="AlphaFoldDB" id="A0A346NKS3"/>
<dbReference type="OrthoDB" id="9804872at2"/>
<dbReference type="InterPro" id="IPR021878">
    <property type="entry name" value="TgpA_N"/>
</dbReference>
<dbReference type="InterPro" id="IPR002931">
    <property type="entry name" value="Transglutaminase-like"/>
</dbReference>
<feature type="transmembrane region" description="Helical" evidence="1">
    <location>
        <begin position="133"/>
        <end position="152"/>
    </location>
</feature>
<evidence type="ECO:0000259" key="2">
    <source>
        <dbReference type="SMART" id="SM00460"/>
    </source>
</evidence>
<evidence type="ECO:0000256" key="1">
    <source>
        <dbReference type="SAM" id="Phobius"/>
    </source>
</evidence>
<accession>A0A346NKS3</accession>
<feature type="transmembrane region" description="Helical" evidence="1">
    <location>
        <begin position="32"/>
        <end position="50"/>
    </location>
</feature>
<feature type="transmembrane region" description="Helical" evidence="1">
    <location>
        <begin position="84"/>
        <end position="102"/>
    </location>
</feature>
<feature type="transmembrane region" description="Helical" evidence="1">
    <location>
        <begin position="62"/>
        <end position="78"/>
    </location>
</feature>
<dbReference type="EMBL" id="CP031769">
    <property type="protein sequence ID" value="AXR06130.1"/>
    <property type="molecule type" value="Genomic_DNA"/>
</dbReference>
<dbReference type="PANTHER" id="PTHR42736">
    <property type="entry name" value="PROTEIN-GLUTAMINE GAMMA-GLUTAMYLTRANSFERASE"/>
    <property type="match status" value="1"/>
</dbReference>
<dbReference type="Pfam" id="PF11992">
    <property type="entry name" value="TgpA_N"/>
    <property type="match status" value="1"/>
</dbReference>
<keyword evidence="1" id="KW-0472">Membrane</keyword>
<dbReference type="SMART" id="SM00460">
    <property type="entry name" value="TGc"/>
    <property type="match status" value="1"/>
</dbReference>
<dbReference type="Pfam" id="PF01841">
    <property type="entry name" value="Transglut_core"/>
    <property type="match status" value="1"/>
</dbReference>
<feature type="transmembrane region" description="Helical" evidence="1">
    <location>
        <begin position="109"/>
        <end position="127"/>
    </location>
</feature>
<dbReference type="KEGG" id="salm:D0Y50_06985"/>
<proteinExistence type="predicted"/>
<keyword evidence="1" id="KW-1133">Transmembrane helix</keyword>
<dbReference type="Proteomes" id="UP000262073">
    <property type="component" value="Chromosome"/>
</dbReference>
<dbReference type="InterPro" id="IPR038765">
    <property type="entry name" value="Papain-like_cys_pep_sf"/>
</dbReference>
<organism evidence="3 4">
    <name type="scientific">Salinimonas sediminis</name>
    <dbReference type="NCBI Taxonomy" id="2303538"/>
    <lineage>
        <taxon>Bacteria</taxon>
        <taxon>Pseudomonadati</taxon>
        <taxon>Pseudomonadota</taxon>
        <taxon>Gammaproteobacteria</taxon>
        <taxon>Alteromonadales</taxon>
        <taxon>Alteromonadaceae</taxon>
        <taxon>Alteromonas/Salinimonas group</taxon>
        <taxon>Salinimonas</taxon>
    </lineage>
</organism>
<keyword evidence="1" id="KW-0812">Transmembrane</keyword>
<evidence type="ECO:0000313" key="3">
    <source>
        <dbReference type="EMBL" id="AXR06130.1"/>
    </source>
</evidence>
<feature type="transmembrane region" description="Helical" evidence="1">
    <location>
        <begin position="164"/>
        <end position="185"/>
    </location>
</feature>
<dbReference type="InterPro" id="IPR052901">
    <property type="entry name" value="Bact_TGase-like"/>
</dbReference>
<gene>
    <name evidence="3" type="ORF">D0Y50_06985</name>
</gene>
<evidence type="ECO:0000313" key="4">
    <source>
        <dbReference type="Proteomes" id="UP000262073"/>
    </source>
</evidence>
<protein>
    <submittedName>
        <fullName evidence="3">DUF3488 domain-containing protein</fullName>
    </submittedName>
</protein>
<feature type="domain" description="Transglutaminase-like" evidence="2">
    <location>
        <begin position="416"/>
        <end position="486"/>
    </location>
</feature>